<dbReference type="GO" id="GO:0004366">
    <property type="term" value="F:glycerol-3-phosphate O-acyltransferase activity"/>
    <property type="evidence" value="ECO:0007669"/>
    <property type="project" value="TreeGrafter"/>
</dbReference>
<reference evidence="7" key="1">
    <citation type="journal article" date="2013" name="Genome Biol.">
        <title>Draft genome of the mountain pine beetle, Dendroctonus ponderosae Hopkins, a major forest pest.</title>
        <authorList>
            <person name="Keeling C.I."/>
            <person name="Yuen M.M."/>
            <person name="Liao N.Y."/>
            <person name="Docking T.R."/>
            <person name="Chan S.K."/>
            <person name="Taylor G.A."/>
            <person name="Palmquist D.L."/>
            <person name="Jackman S.D."/>
            <person name="Nguyen A."/>
            <person name="Li M."/>
            <person name="Henderson H."/>
            <person name="Janes J.K."/>
            <person name="Zhao Y."/>
            <person name="Pandoh P."/>
            <person name="Moore R."/>
            <person name="Sperling F.A."/>
            <person name="Huber D.P."/>
            <person name="Birol I."/>
            <person name="Jones S.J."/>
            <person name="Bohlmann J."/>
        </authorList>
    </citation>
    <scope>NUCLEOTIDE SEQUENCE</scope>
</reference>
<evidence type="ECO:0000256" key="4">
    <source>
        <dbReference type="ARBA" id="ARBA00022679"/>
    </source>
</evidence>
<dbReference type="GO" id="GO:0008611">
    <property type="term" value="P:ether lipid biosynthetic process"/>
    <property type="evidence" value="ECO:0007669"/>
    <property type="project" value="TreeGrafter"/>
</dbReference>
<dbReference type="Gene3D" id="3.30.1330.40">
    <property type="entry name" value="RutC-like"/>
    <property type="match status" value="1"/>
</dbReference>
<dbReference type="SUPFAM" id="SSF69593">
    <property type="entry name" value="Glycerol-3-phosphate (1)-acyltransferase"/>
    <property type="match status" value="1"/>
</dbReference>
<dbReference type="PANTHER" id="PTHR12563:SF17">
    <property type="entry name" value="DIHYDROXYACETONE PHOSPHATE ACYLTRANSFERASE"/>
    <property type="match status" value="1"/>
</dbReference>
<dbReference type="InterPro" id="IPR006175">
    <property type="entry name" value="YjgF/YER057c/UK114"/>
</dbReference>
<dbReference type="InterPro" id="IPR041728">
    <property type="entry name" value="GPAT/DHAPAT_LPLAT"/>
</dbReference>
<dbReference type="GO" id="GO:0016287">
    <property type="term" value="F:glycerone-phosphate O-acyltransferase activity"/>
    <property type="evidence" value="ECO:0007669"/>
    <property type="project" value="TreeGrafter"/>
</dbReference>
<dbReference type="PROSITE" id="PS01094">
    <property type="entry name" value="UPF0076"/>
    <property type="match status" value="1"/>
</dbReference>
<dbReference type="GO" id="GO:0006631">
    <property type="term" value="P:fatty acid metabolic process"/>
    <property type="evidence" value="ECO:0007669"/>
    <property type="project" value="TreeGrafter"/>
</dbReference>
<dbReference type="EMBL" id="KB741253">
    <property type="protein sequence ID" value="ENN71827.1"/>
    <property type="molecule type" value="Genomic_DNA"/>
</dbReference>
<dbReference type="CDD" id="cd07993">
    <property type="entry name" value="LPLAT_DHAPAT-like"/>
    <property type="match status" value="1"/>
</dbReference>
<comment type="subcellular location">
    <subcellularLocation>
        <location evidence="1">Endomembrane system</location>
        <topology evidence="1">Peripheral membrane protein</topology>
    </subcellularLocation>
</comment>
<dbReference type="InterPro" id="IPR002123">
    <property type="entry name" value="Plipid/glycerol_acylTrfase"/>
</dbReference>
<dbReference type="SMART" id="SM00563">
    <property type="entry name" value="PlsC"/>
    <property type="match status" value="1"/>
</dbReference>
<dbReference type="PANTHER" id="PTHR12563">
    <property type="entry name" value="GLYCEROL-3-PHOSPHATE ACYLTRANSFERASE"/>
    <property type="match status" value="1"/>
</dbReference>
<dbReference type="PIRSF" id="PIRSF000437">
    <property type="entry name" value="GPAT_DHAPAT"/>
    <property type="match status" value="1"/>
</dbReference>
<dbReference type="GO" id="GO:0008654">
    <property type="term" value="P:phospholipid biosynthetic process"/>
    <property type="evidence" value="ECO:0007669"/>
    <property type="project" value="TreeGrafter"/>
</dbReference>
<comment type="similarity">
    <text evidence="3">Belongs to the RutC family.</text>
</comment>
<protein>
    <submittedName>
        <fullName evidence="7">Uncharacterized protein</fullName>
    </submittedName>
</protein>
<dbReference type="InterPro" id="IPR019897">
    <property type="entry name" value="RidA_CS"/>
</dbReference>
<dbReference type="NCBIfam" id="TIGR00004">
    <property type="entry name" value="Rid family detoxifying hydrolase"/>
    <property type="match status" value="1"/>
</dbReference>
<dbReference type="InterPro" id="IPR006056">
    <property type="entry name" value="RidA"/>
</dbReference>
<gene>
    <name evidence="7" type="ORF">YQE_11560</name>
</gene>
<dbReference type="InterPro" id="IPR045520">
    <property type="entry name" value="GPAT/DHAPAT_C"/>
</dbReference>
<feature type="non-terminal residue" evidence="7">
    <location>
        <position position="1"/>
    </location>
</feature>
<dbReference type="GO" id="GO:0012505">
    <property type="term" value="C:endomembrane system"/>
    <property type="evidence" value="ECO:0007669"/>
    <property type="project" value="UniProtKB-SubCell"/>
</dbReference>
<evidence type="ECO:0000256" key="6">
    <source>
        <dbReference type="ARBA" id="ARBA00023315"/>
    </source>
</evidence>
<evidence type="ECO:0000256" key="2">
    <source>
        <dbReference type="ARBA" id="ARBA00007937"/>
    </source>
</evidence>
<dbReference type="InterPro" id="IPR022284">
    <property type="entry name" value="GPAT/DHAPAT"/>
</dbReference>
<dbReference type="GO" id="GO:0031966">
    <property type="term" value="C:mitochondrial membrane"/>
    <property type="evidence" value="ECO:0007669"/>
    <property type="project" value="TreeGrafter"/>
</dbReference>
<dbReference type="FunFam" id="3.30.1330.40:FF:000001">
    <property type="entry name" value="L-PSP family endoribonuclease"/>
    <property type="match status" value="1"/>
</dbReference>
<dbReference type="HOGENOM" id="CLU_017332_0_0_1"/>
<accession>N6TZY1</accession>
<dbReference type="AlphaFoldDB" id="N6TZY1"/>
<comment type="similarity">
    <text evidence="2">Belongs to the GPAT/DAPAT family.</text>
</comment>
<evidence type="ECO:0000256" key="1">
    <source>
        <dbReference type="ARBA" id="ARBA00004184"/>
    </source>
</evidence>
<dbReference type="GO" id="GO:0019432">
    <property type="term" value="P:triglyceride biosynthetic process"/>
    <property type="evidence" value="ECO:0007669"/>
    <property type="project" value="TreeGrafter"/>
</dbReference>
<dbReference type="Pfam" id="PF01553">
    <property type="entry name" value="Acyltransferase"/>
    <property type="match status" value="1"/>
</dbReference>
<dbReference type="Pfam" id="PF19277">
    <property type="entry name" value="GPAT_C"/>
    <property type="match status" value="1"/>
</dbReference>
<dbReference type="GO" id="GO:0005778">
    <property type="term" value="C:peroxisomal membrane"/>
    <property type="evidence" value="ECO:0007669"/>
    <property type="project" value="TreeGrafter"/>
</dbReference>
<name>N6TZY1_DENPD</name>
<organism evidence="7">
    <name type="scientific">Dendroctonus ponderosae</name>
    <name type="common">Mountain pine beetle</name>
    <dbReference type="NCBI Taxonomy" id="77166"/>
    <lineage>
        <taxon>Eukaryota</taxon>
        <taxon>Metazoa</taxon>
        <taxon>Ecdysozoa</taxon>
        <taxon>Arthropoda</taxon>
        <taxon>Hexapoda</taxon>
        <taxon>Insecta</taxon>
        <taxon>Pterygota</taxon>
        <taxon>Neoptera</taxon>
        <taxon>Endopterygota</taxon>
        <taxon>Coleoptera</taxon>
        <taxon>Polyphaga</taxon>
        <taxon>Cucujiformia</taxon>
        <taxon>Curculionidae</taxon>
        <taxon>Scolytinae</taxon>
        <taxon>Dendroctonus</taxon>
    </lineage>
</organism>
<dbReference type="SUPFAM" id="SSF55298">
    <property type="entry name" value="YjgF-like"/>
    <property type="match status" value="1"/>
</dbReference>
<evidence type="ECO:0000313" key="7">
    <source>
        <dbReference type="EMBL" id="ENN71827.1"/>
    </source>
</evidence>
<evidence type="ECO:0000256" key="3">
    <source>
        <dbReference type="ARBA" id="ARBA00010552"/>
    </source>
</evidence>
<keyword evidence="6" id="KW-0012">Acyltransferase</keyword>
<dbReference type="OrthoDB" id="309640at2759"/>
<proteinExistence type="inferred from homology"/>
<keyword evidence="5" id="KW-0472">Membrane</keyword>
<dbReference type="CDD" id="cd00448">
    <property type="entry name" value="YjgF_YER057c_UK114_family"/>
    <property type="match status" value="1"/>
</dbReference>
<dbReference type="InterPro" id="IPR035959">
    <property type="entry name" value="RutC-like_sf"/>
</dbReference>
<dbReference type="OMA" id="MTREFKP"/>
<evidence type="ECO:0000256" key="5">
    <source>
        <dbReference type="ARBA" id="ARBA00023136"/>
    </source>
</evidence>
<sequence length="841" mass="95884">MANRSYEDLLEPRRNDFNIWLWSTRALNTQVAVKMRPRPNPDDHKLAVLNSLKISEIIEQIGAKSNMDRKAIERQLMLILDEVGYTKSLKVIRYLSYILSKLLLKVCSGVYVNYQGLLKIKSTMGNCPVIFVPSHRSYADFVIFSYVFFHYDIEIPAIAAGMDFQGMTGVGEMLRNTGAFFMRRSYGDDSLYWAAFKEYVHQLVCKGDLPVEFFIEGTRSRSNKSMVPKYGVKMAGSLVRKVIMAAKAPKPAAGSPYNQAVSFNNIVFLSGVLGVDENMKLVPGGVCPQARQALTTIGHILEEAGTSYENIIKSTIMLDDINDFSGVNEVYKEFFCKDFPARSTFQVGKLPMGASVEIEVIAAIIDKCANDSMNMKELFESKPRLVTIFTFSPHFFILGLINMILKSYFLSQVPDILFVPVSVNYDRLIEENLFSFELLGIPKPRESTSGFFRSWKLVKESFGSIYFHFGDPISTREFFEDKFDRSKHSLGPIHLHEINEEEKRLIPHLAYEIVRRQQISSVVSYFNLIALILNNNITRGQEFTGMEELAQEIRILRGTFRCWGATIFEQDIHSAIKDSLKVHQNLITVGENGKIGLVTNQISMGAVDARKLKGHSLSEATISYSVPFMMLQIYANPVLHYFIDGALIVVALRSTGRLNEDDLFKHFRNLRAIFSFEFVLLETWYKTYFEEALHRLSSQKIIARRNEQYEIFENNYFEEVLISSIQPFILSYYVVAEILQTLPEVVEEKLVLASAQKLLEEAISERKIFIHPYAMSLDTLGNCLSTLVRMGAAVKRRREGRVMLSINRESIGGLKSDLETYLPSFQVIKSFDIFVHIKSKL</sequence>
<keyword evidence="4" id="KW-0808">Transferase</keyword>
<dbReference type="Pfam" id="PF01042">
    <property type="entry name" value="Ribonuc_L-PSP"/>
    <property type="match status" value="1"/>
</dbReference>